<dbReference type="InterPro" id="IPR007760">
    <property type="entry name" value="Mn_catalase"/>
</dbReference>
<dbReference type="InterPro" id="IPR012347">
    <property type="entry name" value="Ferritin-like"/>
</dbReference>
<evidence type="ECO:0000313" key="4">
    <source>
        <dbReference type="Proteomes" id="UP001595685"/>
    </source>
</evidence>
<dbReference type="SUPFAM" id="SSF47240">
    <property type="entry name" value="Ferritin-like"/>
    <property type="match status" value="1"/>
</dbReference>
<dbReference type="Proteomes" id="UP001595685">
    <property type="component" value="Unassembled WGS sequence"/>
</dbReference>
<dbReference type="CDD" id="cd01051">
    <property type="entry name" value="Mn_catalase"/>
    <property type="match status" value="1"/>
</dbReference>
<comment type="similarity">
    <text evidence="1">Belongs to the manganese catalase family.</text>
</comment>
<feature type="region of interest" description="Disordered" evidence="2">
    <location>
        <begin position="92"/>
        <end position="114"/>
    </location>
</feature>
<feature type="compositionally biased region" description="Polar residues" evidence="2">
    <location>
        <begin position="99"/>
        <end position="110"/>
    </location>
</feature>
<evidence type="ECO:0000256" key="1">
    <source>
        <dbReference type="ARBA" id="ARBA00007644"/>
    </source>
</evidence>
<proteinExistence type="inferred from homology"/>
<reference evidence="4" key="1">
    <citation type="journal article" date="2019" name="Int. J. Syst. Evol. Microbiol.">
        <title>The Global Catalogue of Microorganisms (GCM) 10K type strain sequencing project: providing services to taxonomists for standard genome sequencing and annotation.</title>
        <authorList>
            <consortium name="The Broad Institute Genomics Platform"/>
            <consortium name="The Broad Institute Genome Sequencing Center for Infectious Disease"/>
            <person name="Wu L."/>
            <person name="Ma J."/>
        </authorList>
    </citation>
    <scope>NUCLEOTIDE SEQUENCE [LARGE SCALE GENOMIC DNA]</scope>
    <source>
        <strain evidence="4">NCAIM B.02333</strain>
    </source>
</reference>
<evidence type="ECO:0000256" key="2">
    <source>
        <dbReference type="SAM" id="MobiDB-lite"/>
    </source>
</evidence>
<protein>
    <submittedName>
        <fullName evidence="3">Manganese catalase family protein</fullName>
    </submittedName>
</protein>
<sequence length="289" mass="31090">MFTHVKDLQFDASPDGPDPAFARRFQEVLGGKWGEMTVAMQYLYQGWNCRLPGKYKDMLLSIGTEELAHVEMITTMIDRLLDVSPLTPKEAEGIGGTSAPFSHSNPQHTIANGGGAYPVDSNGVPWSGAYITASGNLMADFYLNATAEMQGRLQVARLYGMTDDPGVKDLIKFLVTRDHYHQMQWLAAIEQLKEDGLGGIPVPEAFPLEEEYEEFARTFIVASDGDKATDGLWATAEDGPDGKGPLTSSVIAAQGPVPVLPPGDPRLFGTGSGDGDGASLLQKAKDALL</sequence>
<dbReference type="RefSeq" id="WP_340290580.1">
    <property type="nucleotide sequence ID" value="NZ_JBBEOI010000020.1"/>
</dbReference>
<keyword evidence="4" id="KW-1185">Reference proteome</keyword>
<dbReference type="Pfam" id="PF05067">
    <property type="entry name" value="Mn_catalase"/>
    <property type="match status" value="1"/>
</dbReference>
<comment type="caution">
    <text evidence="3">The sequence shown here is derived from an EMBL/GenBank/DDBJ whole genome shotgun (WGS) entry which is preliminary data.</text>
</comment>
<dbReference type="Gene3D" id="1.20.1260.10">
    <property type="match status" value="1"/>
</dbReference>
<organism evidence="3 4">
    <name type="scientific">Aquipuribacter hungaricus</name>
    <dbReference type="NCBI Taxonomy" id="545624"/>
    <lineage>
        <taxon>Bacteria</taxon>
        <taxon>Bacillati</taxon>
        <taxon>Actinomycetota</taxon>
        <taxon>Actinomycetes</taxon>
        <taxon>Micrococcales</taxon>
        <taxon>Intrasporangiaceae</taxon>
        <taxon>Aquipuribacter</taxon>
    </lineage>
</organism>
<dbReference type="EMBL" id="JBHRWW010000001">
    <property type="protein sequence ID" value="MFC3687227.1"/>
    <property type="molecule type" value="Genomic_DNA"/>
</dbReference>
<name>A0ABV7WCN8_9MICO</name>
<gene>
    <name evidence="3" type="ORF">ACFOLH_02600</name>
</gene>
<evidence type="ECO:0000313" key="3">
    <source>
        <dbReference type="EMBL" id="MFC3687227.1"/>
    </source>
</evidence>
<dbReference type="InterPro" id="IPR039377">
    <property type="entry name" value="Mn_catalase_dom"/>
</dbReference>
<dbReference type="InterPro" id="IPR009078">
    <property type="entry name" value="Ferritin-like_SF"/>
</dbReference>
<accession>A0ABV7WCN8</accession>